<keyword evidence="1" id="KW-1133">Transmembrane helix</keyword>
<protein>
    <submittedName>
        <fullName evidence="2">Uncharacterized protein</fullName>
    </submittedName>
</protein>
<keyword evidence="1" id="KW-0812">Transmembrane</keyword>
<dbReference type="AlphaFoldDB" id="A0A6C0J715"/>
<feature type="transmembrane region" description="Helical" evidence="1">
    <location>
        <begin position="35"/>
        <end position="52"/>
    </location>
</feature>
<organism evidence="2">
    <name type="scientific">viral metagenome</name>
    <dbReference type="NCBI Taxonomy" id="1070528"/>
    <lineage>
        <taxon>unclassified sequences</taxon>
        <taxon>metagenomes</taxon>
        <taxon>organismal metagenomes</taxon>
    </lineage>
</organism>
<reference evidence="2" key="1">
    <citation type="journal article" date="2020" name="Nature">
        <title>Giant virus diversity and host interactions through global metagenomics.</title>
        <authorList>
            <person name="Schulz F."/>
            <person name="Roux S."/>
            <person name="Paez-Espino D."/>
            <person name="Jungbluth S."/>
            <person name="Walsh D.A."/>
            <person name="Denef V.J."/>
            <person name="McMahon K.D."/>
            <person name="Konstantinidis K.T."/>
            <person name="Eloe-Fadrosh E.A."/>
            <person name="Kyrpides N.C."/>
            <person name="Woyke T."/>
        </authorList>
    </citation>
    <scope>NUCLEOTIDE SEQUENCE</scope>
    <source>
        <strain evidence="2">GVMAG-M-3300025860-20</strain>
    </source>
</reference>
<keyword evidence="1" id="KW-0472">Membrane</keyword>
<sequence length="184" mass="20627">MLLHSKDIATDWMKFGTMFIMAQWLSGGSLMDRSWMLSSLFTLIGFAVYHLTVRNFIKPELTGKKQAIANDWLKVGTMLIVARLLSGGSLIDSGWFRSSMAVLVGFTVYNIIVSDHIQGNKLTYDNKLKSVIDDWAKVGTMLAVSRVLSCEDMLDPKWIITAFGTLFGFTVYDLGTSHLIDLLF</sequence>
<proteinExistence type="predicted"/>
<evidence type="ECO:0000313" key="2">
    <source>
        <dbReference type="EMBL" id="QHU00506.1"/>
    </source>
</evidence>
<accession>A0A6C0J715</accession>
<evidence type="ECO:0000256" key="1">
    <source>
        <dbReference type="SAM" id="Phobius"/>
    </source>
</evidence>
<dbReference type="EMBL" id="MN740327">
    <property type="protein sequence ID" value="QHU00506.1"/>
    <property type="molecule type" value="Genomic_DNA"/>
</dbReference>
<name>A0A6C0J715_9ZZZZ</name>